<proteinExistence type="predicted"/>
<dbReference type="KEGG" id="dpm:FNV33_07920"/>
<accession>A0A516GKA3</accession>
<evidence type="ECO:0000313" key="1">
    <source>
        <dbReference type="EMBL" id="QDO91954.1"/>
    </source>
</evidence>
<gene>
    <name evidence="1" type="ORF">FNV33_07920</name>
</gene>
<dbReference type="EMBL" id="CP041626">
    <property type="protein sequence ID" value="QDO91954.1"/>
    <property type="molecule type" value="Genomic_DNA"/>
</dbReference>
<evidence type="ECO:0000313" key="2">
    <source>
        <dbReference type="Proteomes" id="UP000315953"/>
    </source>
</evidence>
<name>A0A516GKA3_9LACT</name>
<reference evidence="1 2" key="1">
    <citation type="submission" date="2019-07" db="EMBL/GenBank/DDBJ databases">
        <title>Genome assembly of a nasal isolate of Dolosigranulum pigrum from a chronic sinusitis patient.</title>
        <authorList>
            <person name="Baig S."/>
            <person name="Overballe-Petersen S."/>
            <person name="Kaspar U."/>
            <person name="Rendboe A."/>
            <person name="de Man T."/>
            <person name="Liu C."/>
            <person name="Price L.B."/>
            <person name="Stegger M."/>
            <person name="Becker K."/>
            <person name="Skytt Andersen P."/>
        </authorList>
    </citation>
    <scope>NUCLEOTIDE SEQUENCE [LARGE SCALE GENOMIC DNA]</scope>
    <source>
        <strain evidence="1 2">83VPs-KB5</strain>
    </source>
</reference>
<dbReference type="Proteomes" id="UP000315953">
    <property type="component" value="Chromosome"/>
</dbReference>
<organism evidence="1 2">
    <name type="scientific">Dolosigranulum pigrum</name>
    <dbReference type="NCBI Taxonomy" id="29394"/>
    <lineage>
        <taxon>Bacteria</taxon>
        <taxon>Bacillati</taxon>
        <taxon>Bacillota</taxon>
        <taxon>Bacilli</taxon>
        <taxon>Lactobacillales</taxon>
        <taxon>Carnobacteriaceae</taxon>
        <taxon>Dolosigranulum</taxon>
    </lineage>
</organism>
<sequence>MKKNSSHIIADGVFIEKDLIKPAASPKDLKVGLSSKIIFPYFYNDNKLQRIDEKTLIENYPGAYSHLSKYRDKLNKRNSDNRVNGMSLVDHRHNNLNQKKITTIIHSNK</sequence>
<dbReference type="AlphaFoldDB" id="A0A516GKA3"/>
<protein>
    <submittedName>
        <fullName evidence="1">Uncharacterized protein</fullName>
    </submittedName>
</protein>
<dbReference type="REBASE" id="353814">
    <property type="entry name" value="M.DpiKB5ORF7920P"/>
</dbReference>
<dbReference type="RefSeq" id="WP_143333720.1">
    <property type="nucleotide sequence ID" value="NZ_CP041626.1"/>
</dbReference>